<dbReference type="PANTHER" id="PTHR48022:SF13">
    <property type="entry name" value="MAJOR FACILITATOR SUPERFAMILY (MFS) PROFILE DOMAIN-CONTAINING PROTEIN"/>
    <property type="match status" value="1"/>
</dbReference>
<feature type="transmembrane region" description="Helical" evidence="8">
    <location>
        <begin position="189"/>
        <end position="208"/>
    </location>
</feature>
<evidence type="ECO:0000256" key="5">
    <source>
        <dbReference type="ARBA" id="ARBA00022989"/>
    </source>
</evidence>
<feature type="transmembrane region" description="Helical" evidence="8">
    <location>
        <begin position="53"/>
        <end position="71"/>
    </location>
</feature>
<dbReference type="SUPFAM" id="SSF103473">
    <property type="entry name" value="MFS general substrate transporter"/>
    <property type="match status" value="1"/>
</dbReference>
<dbReference type="InterPro" id="IPR020846">
    <property type="entry name" value="MFS_dom"/>
</dbReference>
<dbReference type="PROSITE" id="PS00216">
    <property type="entry name" value="SUGAR_TRANSPORT_1"/>
    <property type="match status" value="1"/>
</dbReference>
<dbReference type="InterPro" id="IPR005829">
    <property type="entry name" value="Sugar_transporter_CS"/>
</dbReference>
<feature type="transmembrane region" description="Helical" evidence="8">
    <location>
        <begin position="127"/>
        <end position="148"/>
    </location>
</feature>
<dbReference type="GO" id="GO:0016020">
    <property type="term" value="C:membrane"/>
    <property type="evidence" value="ECO:0007669"/>
    <property type="project" value="UniProtKB-SubCell"/>
</dbReference>
<evidence type="ECO:0000256" key="1">
    <source>
        <dbReference type="ARBA" id="ARBA00004141"/>
    </source>
</evidence>
<feature type="transmembrane region" description="Helical" evidence="8">
    <location>
        <begin position="450"/>
        <end position="468"/>
    </location>
</feature>
<name>A0A6A6PXP0_9PEZI</name>
<dbReference type="OrthoDB" id="6133115at2759"/>
<feature type="transmembrane region" description="Helical" evidence="8">
    <location>
        <begin position="480"/>
        <end position="498"/>
    </location>
</feature>
<dbReference type="InterPro" id="IPR036259">
    <property type="entry name" value="MFS_trans_sf"/>
</dbReference>
<keyword evidence="4 8" id="KW-0812">Transmembrane</keyword>
<feature type="transmembrane region" description="Helical" evidence="8">
    <location>
        <begin position="311"/>
        <end position="333"/>
    </location>
</feature>
<feature type="transmembrane region" description="Helical" evidence="8">
    <location>
        <begin position="160"/>
        <end position="177"/>
    </location>
</feature>
<comment type="similarity">
    <text evidence="2 7">Belongs to the major facilitator superfamily. Sugar transporter (TC 2.A.1.1) family.</text>
</comment>
<evidence type="ECO:0000313" key="11">
    <source>
        <dbReference type="Proteomes" id="UP000799767"/>
    </source>
</evidence>
<evidence type="ECO:0000256" key="7">
    <source>
        <dbReference type="RuleBase" id="RU003346"/>
    </source>
</evidence>
<evidence type="ECO:0000256" key="6">
    <source>
        <dbReference type="ARBA" id="ARBA00023136"/>
    </source>
</evidence>
<keyword evidence="11" id="KW-1185">Reference proteome</keyword>
<keyword evidence="5 8" id="KW-1133">Transmembrane helix</keyword>
<dbReference type="PANTHER" id="PTHR48022">
    <property type="entry name" value="PLASTIDIC GLUCOSE TRANSPORTER 4"/>
    <property type="match status" value="1"/>
</dbReference>
<dbReference type="NCBIfam" id="TIGR00879">
    <property type="entry name" value="SP"/>
    <property type="match status" value="1"/>
</dbReference>
<accession>A0A6A6PXP0</accession>
<reference evidence="10" key="1">
    <citation type="journal article" date="2020" name="Stud. Mycol.">
        <title>101 Dothideomycetes genomes: a test case for predicting lifestyles and emergence of pathogens.</title>
        <authorList>
            <person name="Haridas S."/>
            <person name="Albert R."/>
            <person name="Binder M."/>
            <person name="Bloem J."/>
            <person name="Labutti K."/>
            <person name="Salamov A."/>
            <person name="Andreopoulos B."/>
            <person name="Baker S."/>
            <person name="Barry K."/>
            <person name="Bills G."/>
            <person name="Bluhm B."/>
            <person name="Cannon C."/>
            <person name="Castanera R."/>
            <person name="Culley D."/>
            <person name="Daum C."/>
            <person name="Ezra D."/>
            <person name="Gonzalez J."/>
            <person name="Henrissat B."/>
            <person name="Kuo A."/>
            <person name="Liang C."/>
            <person name="Lipzen A."/>
            <person name="Lutzoni F."/>
            <person name="Magnuson J."/>
            <person name="Mondo S."/>
            <person name="Nolan M."/>
            <person name="Ohm R."/>
            <person name="Pangilinan J."/>
            <person name="Park H.-J."/>
            <person name="Ramirez L."/>
            <person name="Alfaro M."/>
            <person name="Sun H."/>
            <person name="Tritt A."/>
            <person name="Yoshinaga Y."/>
            <person name="Zwiers L.-H."/>
            <person name="Turgeon B."/>
            <person name="Goodwin S."/>
            <person name="Spatafora J."/>
            <person name="Crous P."/>
            <person name="Grigoriev I."/>
        </authorList>
    </citation>
    <scope>NUCLEOTIDE SEQUENCE</scope>
    <source>
        <strain evidence="10">CBS 113389</strain>
    </source>
</reference>
<dbReference type="Proteomes" id="UP000799767">
    <property type="component" value="Unassembled WGS sequence"/>
</dbReference>
<feature type="transmembrane region" description="Helical" evidence="8">
    <location>
        <begin position="220"/>
        <end position="241"/>
    </location>
</feature>
<dbReference type="PROSITE" id="PS50850">
    <property type="entry name" value="MFS"/>
    <property type="match status" value="1"/>
</dbReference>
<feature type="transmembrane region" description="Helical" evidence="8">
    <location>
        <begin position="353"/>
        <end position="370"/>
    </location>
</feature>
<organism evidence="10 11">
    <name type="scientific">Neohortaea acidophila</name>
    <dbReference type="NCBI Taxonomy" id="245834"/>
    <lineage>
        <taxon>Eukaryota</taxon>
        <taxon>Fungi</taxon>
        <taxon>Dikarya</taxon>
        <taxon>Ascomycota</taxon>
        <taxon>Pezizomycotina</taxon>
        <taxon>Dothideomycetes</taxon>
        <taxon>Dothideomycetidae</taxon>
        <taxon>Mycosphaerellales</taxon>
        <taxon>Teratosphaeriaceae</taxon>
        <taxon>Neohortaea</taxon>
    </lineage>
</organism>
<dbReference type="InterPro" id="IPR050360">
    <property type="entry name" value="MFS_Sugar_Transporters"/>
</dbReference>
<dbReference type="FunFam" id="1.20.1250.20:FF:000134">
    <property type="entry name" value="MFS sugar transporter protein"/>
    <property type="match status" value="1"/>
</dbReference>
<feature type="transmembrane region" description="Helical" evidence="8">
    <location>
        <begin position="103"/>
        <end position="120"/>
    </location>
</feature>
<dbReference type="AlphaFoldDB" id="A0A6A6PXP0"/>
<gene>
    <name evidence="10" type="ORF">BDY17DRAFT_316222</name>
</gene>
<evidence type="ECO:0000256" key="8">
    <source>
        <dbReference type="SAM" id="Phobius"/>
    </source>
</evidence>
<dbReference type="InterPro" id="IPR005828">
    <property type="entry name" value="MFS_sugar_transport-like"/>
</dbReference>
<keyword evidence="6 8" id="KW-0472">Membrane</keyword>
<dbReference type="Pfam" id="PF00083">
    <property type="entry name" value="Sugar_tr"/>
    <property type="match status" value="1"/>
</dbReference>
<protein>
    <submittedName>
        <fullName evidence="10">General substrate transporter</fullName>
    </submittedName>
</protein>
<proteinExistence type="inferred from homology"/>
<dbReference type="RefSeq" id="XP_033590833.1">
    <property type="nucleotide sequence ID" value="XM_033735993.1"/>
</dbReference>
<feature type="transmembrane region" description="Helical" evidence="8">
    <location>
        <begin position="382"/>
        <end position="402"/>
    </location>
</feature>
<dbReference type="GO" id="GO:0005351">
    <property type="term" value="F:carbohydrate:proton symporter activity"/>
    <property type="evidence" value="ECO:0007669"/>
    <property type="project" value="TreeGrafter"/>
</dbReference>
<keyword evidence="3 7" id="KW-0813">Transport</keyword>
<evidence type="ECO:0000313" key="10">
    <source>
        <dbReference type="EMBL" id="KAF2484263.1"/>
    </source>
</evidence>
<evidence type="ECO:0000259" key="9">
    <source>
        <dbReference type="PROSITE" id="PS50850"/>
    </source>
</evidence>
<dbReference type="EMBL" id="MU001634">
    <property type="protein sequence ID" value="KAF2484263.1"/>
    <property type="molecule type" value="Genomic_DNA"/>
</dbReference>
<sequence length="549" mass="59751">MSALADVKSAAVAEQLDRLPDKERVVDVKTITGSDAYAEALIKEPPRLTARTIALLGCLLLGCFAQTVNGFDGSLFNGLLANNQFLTFFGGSASGEWAAINSAMYQIGGVCALPFVGPAVDTWGRRVGLAIGAWIIIFGTIINGTSVFGGADAQLKGGRFLLGFGVSIIASAGPIYVVETAHPAWRGVVTAYCNTFWFVGSILASGAVRGALTLTGNRSWLIPVWLQLFFPGFIVLLVWFIPESPRWLYAHNKREKAIATLSKWHGEGRVDSAWVQLQTSEYEEYLNTNGTDRRFWDYSALFRNRASRYRIACNCTFVIFAQWAGNGALTYFLVAVLHTAGYRSSITDANINLAYSCFQFFFALCGAALVERVGRRPLMIGSMTGCCIVWIGMTIATSRLAASNDTDKAAGQAALAMIFLFGASFSIGITPLQALYPVEVLSYEMRAKGMAFSSLAVNAGGLLNQFAWPISLAKIGWKTYIVFTIWCGIQAIVFYFVMPETRKRTLEELDRIFEARNPVKASLATREIAIDAEGTIIASEVNPVVDAKV</sequence>
<comment type="subcellular location">
    <subcellularLocation>
        <location evidence="1">Membrane</location>
        <topology evidence="1">Multi-pass membrane protein</topology>
    </subcellularLocation>
</comment>
<dbReference type="Gene3D" id="1.20.1250.20">
    <property type="entry name" value="MFS general substrate transporter like domains"/>
    <property type="match status" value="1"/>
</dbReference>
<dbReference type="InterPro" id="IPR003663">
    <property type="entry name" value="Sugar/inositol_transpt"/>
</dbReference>
<feature type="domain" description="Major facilitator superfamily (MFS) profile" evidence="9">
    <location>
        <begin position="58"/>
        <end position="502"/>
    </location>
</feature>
<evidence type="ECO:0000256" key="4">
    <source>
        <dbReference type="ARBA" id="ARBA00022692"/>
    </source>
</evidence>
<feature type="transmembrane region" description="Helical" evidence="8">
    <location>
        <begin position="414"/>
        <end position="438"/>
    </location>
</feature>
<evidence type="ECO:0000256" key="3">
    <source>
        <dbReference type="ARBA" id="ARBA00022448"/>
    </source>
</evidence>
<dbReference type="GeneID" id="54476995"/>
<evidence type="ECO:0000256" key="2">
    <source>
        <dbReference type="ARBA" id="ARBA00010992"/>
    </source>
</evidence>